<organism evidence="1 2">
    <name type="scientific">Halomonas dongshanensis</name>
    <dbReference type="NCBI Taxonomy" id="2890835"/>
    <lineage>
        <taxon>Bacteria</taxon>
        <taxon>Pseudomonadati</taxon>
        <taxon>Pseudomonadota</taxon>
        <taxon>Gammaproteobacteria</taxon>
        <taxon>Oceanospirillales</taxon>
        <taxon>Halomonadaceae</taxon>
        <taxon>Halomonas</taxon>
    </lineage>
</organism>
<reference evidence="1" key="1">
    <citation type="submission" date="2021-11" db="EMBL/GenBank/DDBJ databases">
        <title>Halomonas sp., isolated from a coastal aquaculture zone in Dongshan Bay.</title>
        <authorList>
            <person name="Lin W."/>
        </authorList>
    </citation>
    <scope>NUCLEOTIDE SEQUENCE</scope>
    <source>
        <strain evidence="1">Yzlin-01</strain>
    </source>
</reference>
<dbReference type="EMBL" id="JAJISC010000001">
    <property type="protein sequence ID" value="MCS2608174.1"/>
    <property type="molecule type" value="Genomic_DNA"/>
</dbReference>
<name>A0ABT2E9C2_9GAMM</name>
<dbReference type="InterPro" id="IPR016053">
    <property type="entry name" value="Haem_Oase-like"/>
</dbReference>
<gene>
    <name evidence="1" type="ORF">LLY24_02415</name>
</gene>
<accession>A0ABT2E9C2</accession>
<comment type="caution">
    <text evidence="1">The sequence shown here is derived from an EMBL/GenBank/DDBJ whole genome shotgun (WGS) entry which is preliminary data.</text>
</comment>
<dbReference type="Gene3D" id="1.20.910.10">
    <property type="entry name" value="Heme oxygenase-like"/>
    <property type="match status" value="1"/>
</dbReference>
<dbReference type="Proteomes" id="UP001165542">
    <property type="component" value="Unassembled WGS sequence"/>
</dbReference>
<sequence>MQTLPNPPRGNGTLPLSKRLKLDTHNAHQRVDEAIMALSPFASLEGYRRFLQVQYWFQQQTTALYHQPSLNDWLERLSERCRYAAVVQDCQDLNLDDATLKPSPLAPPPIPSHAAAVGWLYVSEGSNLGAAFLLKYADQLGLSVNFGARHLAPSDSGRGLHWRRFTAQLDALPLSAKQATEALHGARDAFQYVKDLTAIFAPL</sequence>
<dbReference type="SUPFAM" id="SSF48613">
    <property type="entry name" value="Heme oxygenase-like"/>
    <property type="match status" value="1"/>
</dbReference>
<dbReference type="Pfam" id="PF01126">
    <property type="entry name" value="Heme_oxygenase"/>
    <property type="match status" value="1"/>
</dbReference>
<evidence type="ECO:0000313" key="1">
    <source>
        <dbReference type="EMBL" id="MCS2608174.1"/>
    </source>
</evidence>
<protein>
    <submittedName>
        <fullName evidence="1">Biliverdin-producing heme oxygenase</fullName>
    </submittedName>
</protein>
<dbReference type="InterPro" id="IPR016084">
    <property type="entry name" value="Haem_Oase-like_multi-hlx"/>
</dbReference>
<dbReference type="RefSeq" id="WP_259034666.1">
    <property type="nucleotide sequence ID" value="NZ_JAJISC010000001.1"/>
</dbReference>
<dbReference type="CDD" id="cd19166">
    <property type="entry name" value="HemeO-bac"/>
    <property type="match status" value="1"/>
</dbReference>
<proteinExistence type="predicted"/>
<evidence type="ECO:0000313" key="2">
    <source>
        <dbReference type="Proteomes" id="UP001165542"/>
    </source>
</evidence>
<keyword evidence="2" id="KW-1185">Reference proteome</keyword>